<dbReference type="Pfam" id="PF13561">
    <property type="entry name" value="adh_short_C2"/>
    <property type="match status" value="1"/>
</dbReference>
<dbReference type="AlphaFoldDB" id="A0A1V2I6I2"/>
<evidence type="ECO:0000256" key="2">
    <source>
        <dbReference type="ARBA" id="ARBA00023002"/>
    </source>
</evidence>
<keyword evidence="4" id="KW-1185">Reference proteome</keyword>
<evidence type="ECO:0000313" key="3">
    <source>
        <dbReference type="EMBL" id="ONH27100.1"/>
    </source>
</evidence>
<dbReference type="SUPFAM" id="SSF51735">
    <property type="entry name" value="NAD(P)-binding Rossmann-fold domains"/>
    <property type="match status" value="1"/>
</dbReference>
<dbReference type="InterPro" id="IPR002347">
    <property type="entry name" value="SDR_fam"/>
</dbReference>
<dbReference type="PRINTS" id="PR00081">
    <property type="entry name" value="GDHRDH"/>
</dbReference>
<evidence type="ECO:0000256" key="1">
    <source>
        <dbReference type="ARBA" id="ARBA00006484"/>
    </source>
</evidence>
<gene>
    <name evidence="3" type="ORF">BL253_22610</name>
</gene>
<dbReference type="InterPro" id="IPR020904">
    <property type="entry name" value="Sc_DH/Rdtase_CS"/>
</dbReference>
<dbReference type="InterPro" id="IPR036291">
    <property type="entry name" value="NAD(P)-bd_dom_sf"/>
</dbReference>
<sequence>MGVLDGRVAIVTGAARGQGLAEAERFVAEGASVVLVDRLGEQGKAAADGLGTAARFVGGDVAAEQTWAQAVDVATAEFGGLDILVNNAGIMVSRGLVDTDEATFRDVLDTNLVGAFLGIRAVVPAMRARGGGAIVNTSSAAGIKAIPMGSAYVASKFGLRGLSRAAALELGRDRIRVNCVCPGLVRTEMAADLLRYHEREALSRIPLGFAAEATDVADLVLFLVSDASRAITGGEYLIDGGAIA</sequence>
<comment type="caution">
    <text evidence="3">The sequence shown here is derived from an EMBL/GenBank/DDBJ whole genome shotgun (WGS) entry which is preliminary data.</text>
</comment>
<evidence type="ECO:0000313" key="4">
    <source>
        <dbReference type="Proteomes" id="UP000188929"/>
    </source>
</evidence>
<dbReference type="OrthoDB" id="3542748at2"/>
<dbReference type="EMBL" id="MOMC01000047">
    <property type="protein sequence ID" value="ONH27100.1"/>
    <property type="molecule type" value="Genomic_DNA"/>
</dbReference>
<dbReference type="NCBIfam" id="NF005559">
    <property type="entry name" value="PRK07231.1"/>
    <property type="match status" value="1"/>
</dbReference>
<proteinExistence type="inferred from homology"/>
<reference evidence="4" key="1">
    <citation type="submission" date="2016-10" db="EMBL/GenBank/DDBJ databases">
        <title>Frankia sp. NRRL B-16386 Genome sequencing.</title>
        <authorList>
            <person name="Ghodhbane-Gtari F."/>
            <person name="Swanson E."/>
            <person name="Gueddou A."/>
            <person name="Hezbri K."/>
            <person name="Ktari K."/>
            <person name="Nouioui I."/>
            <person name="Morris K."/>
            <person name="Simpson S."/>
            <person name="Abebe-Akele F."/>
            <person name="Thomas K."/>
            <person name="Gtari M."/>
            <person name="Tisa L.S."/>
        </authorList>
    </citation>
    <scope>NUCLEOTIDE SEQUENCE [LARGE SCALE GENOMIC DNA]</scope>
    <source>
        <strain evidence="4">NRRL B-16386</strain>
    </source>
</reference>
<keyword evidence="2" id="KW-0560">Oxidoreductase</keyword>
<dbReference type="Proteomes" id="UP000188929">
    <property type="component" value="Unassembled WGS sequence"/>
</dbReference>
<dbReference type="Gene3D" id="3.40.50.720">
    <property type="entry name" value="NAD(P)-binding Rossmann-like Domain"/>
    <property type="match status" value="1"/>
</dbReference>
<dbReference type="FunFam" id="3.40.50.720:FF:000084">
    <property type="entry name" value="Short-chain dehydrogenase reductase"/>
    <property type="match status" value="1"/>
</dbReference>
<dbReference type="PANTHER" id="PTHR24321">
    <property type="entry name" value="DEHYDROGENASES, SHORT CHAIN"/>
    <property type="match status" value="1"/>
</dbReference>
<accession>A0A1V2I6I2</accession>
<dbReference type="PRINTS" id="PR00080">
    <property type="entry name" value="SDRFAMILY"/>
</dbReference>
<dbReference type="GO" id="GO:0016491">
    <property type="term" value="F:oxidoreductase activity"/>
    <property type="evidence" value="ECO:0007669"/>
    <property type="project" value="UniProtKB-KW"/>
</dbReference>
<comment type="similarity">
    <text evidence="1">Belongs to the short-chain dehydrogenases/reductases (SDR) family.</text>
</comment>
<name>A0A1V2I6I2_9ACTN</name>
<dbReference type="PROSITE" id="PS00061">
    <property type="entry name" value="ADH_SHORT"/>
    <property type="match status" value="1"/>
</dbReference>
<protein>
    <submittedName>
        <fullName evidence="3">Short-chain dehydrogenase</fullName>
    </submittedName>
</protein>
<dbReference type="STRING" id="1834516.BL253_22610"/>
<dbReference type="RefSeq" id="WP_076819196.1">
    <property type="nucleotide sequence ID" value="NZ_MOMC01000047.1"/>
</dbReference>
<organism evidence="3 4">
    <name type="scientific">Pseudofrankia asymbiotica</name>
    <dbReference type="NCBI Taxonomy" id="1834516"/>
    <lineage>
        <taxon>Bacteria</taxon>
        <taxon>Bacillati</taxon>
        <taxon>Actinomycetota</taxon>
        <taxon>Actinomycetes</taxon>
        <taxon>Frankiales</taxon>
        <taxon>Frankiaceae</taxon>
        <taxon>Pseudofrankia</taxon>
    </lineage>
</organism>
<dbReference type="PANTHER" id="PTHR24321:SF8">
    <property type="entry name" value="ESTRADIOL 17-BETA-DEHYDROGENASE 8-RELATED"/>
    <property type="match status" value="1"/>
</dbReference>